<evidence type="ECO:0000256" key="2">
    <source>
        <dbReference type="ARBA" id="ARBA00023002"/>
    </source>
</evidence>
<dbReference type="Pfam" id="PF00106">
    <property type="entry name" value="adh_short"/>
    <property type="match status" value="1"/>
</dbReference>
<dbReference type="PRINTS" id="PR00081">
    <property type="entry name" value="GDHRDH"/>
</dbReference>
<keyword evidence="6" id="KW-1185">Reference proteome</keyword>
<protein>
    <submittedName>
        <fullName evidence="5">Mycofactocin-coupled SDR family oxidoreductase</fullName>
    </submittedName>
</protein>
<name>A0ABN2N113_9PSEU</name>
<dbReference type="InterPro" id="IPR023985">
    <property type="entry name" value="SDR_subfam_1"/>
</dbReference>
<accession>A0ABN2N113</accession>
<organism evidence="5 6">
    <name type="scientific">Pseudonocardia ailaonensis</name>
    <dbReference type="NCBI Taxonomy" id="367279"/>
    <lineage>
        <taxon>Bacteria</taxon>
        <taxon>Bacillati</taxon>
        <taxon>Actinomycetota</taxon>
        <taxon>Actinomycetes</taxon>
        <taxon>Pseudonocardiales</taxon>
        <taxon>Pseudonocardiaceae</taxon>
        <taxon>Pseudonocardia</taxon>
    </lineage>
</organism>
<evidence type="ECO:0000313" key="6">
    <source>
        <dbReference type="Proteomes" id="UP001500449"/>
    </source>
</evidence>
<dbReference type="InterPro" id="IPR002347">
    <property type="entry name" value="SDR_fam"/>
</dbReference>
<dbReference type="PANTHER" id="PTHR42760">
    <property type="entry name" value="SHORT-CHAIN DEHYDROGENASES/REDUCTASES FAMILY MEMBER"/>
    <property type="match status" value="1"/>
</dbReference>
<dbReference type="EMBL" id="BAAAQK010000006">
    <property type="protein sequence ID" value="GAA1847915.1"/>
    <property type="molecule type" value="Genomic_DNA"/>
</dbReference>
<keyword evidence="3" id="KW-0520">NAD</keyword>
<dbReference type="PROSITE" id="PS00061">
    <property type="entry name" value="ADH_SHORT"/>
    <property type="match status" value="1"/>
</dbReference>
<dbReference type="Gene3D" id="3.40.50.720">
    <property type="entry name" value="NAD(P)-binding Rossmann-like Domain"/>
    <property type="match status" value="1"/>
</dbReference>
<dbReference type="SUPFAM" id="SSF51735">
    <property type="entry name" value="NAD(P)-binding Rossmann-fold domains"/>
    <property type="match status" value="1"/>
</dbReference>
<evidence type="ECO:0000256" key="4">
    <source>
        <dbReference type="RuleBase" id="RU000363"/>
    </source>
</evidence>
<evidence type="ECO:0000313" key="5">
    <source>
        <dbReference type="EMBL" id="GAA1847915.1"/>
    </source>
</evidence>
<keyword evidence="2" id="KW-0560">Oxidoreductase</keyword>
<dbReference type="PANTHER" id="PTHR42760:SF40">
    <property type="entry name" value="3-OXOACYL-[ACYL-CARRIER-PROTEIN] REDUCTASE, CHLOROPLASTIC"/>
    <property type="match status" value="1"/>
</dbReference>
<reference evidence="5 6" key="1">
    <citation type="journal article" date="2019" name="Int. J. Syst. Evol. Microbiol.">
        <title>The Global Catalogue of Microorganisms (GCM) 10K type strain sequencing project: providing services to taxonomists for standard genome sequencing and annotation.</title>
        <authorList>
            <consortium name="The Broad Institute Genomics Platform"/>
            <consortium name="The Broad Institute Genome Sequencing Center for Infectious Disease"/>
            <person name="Wu L."/>
            <person name="Ma J."/>
        </authorList>
    </citation>
    <scope>NUCLEOTIDE SEQUENCE [LARGE SCALE GENOMIC DNA]</scope>
    <source>
        <strain evidence="5 6">JCM 16009</strain>
    </source>
</reference>
<evidence type="ECO:0000256" key="3">
    <source>
        <dbReference type="ARBA" id="ARBA00023027"/>
    </source>
</evidence>
<comment type="caution">
    <text evidence="5">The sequence shown here is derived from an EMBL/GenBank/DDBJ whole genome shotgun (WGS) entry which is preliminary data.</text>
</comment>
<dbReference type="InterPro" id="IPR036291">
    <property type="entry name" value="NAD(P)-bd_dom_sf"/>
</dbReference>
<dbReference type="InterPro" id="IPR020904">
    <property type="entry name" value="Sc_DH/Rdtase_CS"/>
</dbReference>
<dbReference type="CDD" id="cd05233">
    <property type="entry name" value="SDR_c"/>
    <property type="match status" value="1"/>
</dbReference>
<evidence type="ECO:0000256" key="1">
    <source>
        <dbReference type="ARBA" id="ARBA00006484"/>
    </source>
</evidence>
<gene>
    <name evidence="5" type="ORF">GCM10009836_29510</name>
</gene>
<proteinExistence type="inferred from homology"/>
<comment type="similarity">
    <text evidence="1 4">Belongs to the short-chain dehydrogenases/reductases (SDR) family.</text>
</comment>
<sequence>MPPDRTRATRPPPERNEAMSLTFAPGRVAFVTGGARGQGRAHAVALAEHGVRVALVDVCEGFETVPYKHSTKEDLAETVRLIEEAGSEALPFVADVRNFDALKTAADETAARFGTIDYLVANAGIWSMGGKTDEIPEATWQEMIDVNLTGVWHAMKATLPHMLAQGFGRIVATTSGTVRHTGMHVAHYAAAKAGVYSLVKSVAIEYADRGITANSISPSNVGTDMILNDYLYRVYAPDLENPTLEDIEPRFAGIHATGIGYIQPADVAKSVVFLLSDESRYTTGEEFPILFGRQGGV</sequence>
<dbReference type="PRINTS" id="PR00080">
    <property type="entry name" value="SDRFAMILY"/>
</dbReference>
<dbReference type="NCBIfam" id="TIGR03971">
    <property type="entry name" value="SDR_subfam_1"/>
    <property type="match status" value="1"/>
</dbReference>
<dbReference type="Proteomes" id="UP001500449">
    <property type="component" value="Unassembled WGS sequence"/>
</dbReference>